<evidence type="ECO:0000256" key="6">
    <source>
        <dbReference type="ARBA" id="ARBA00023136"/>
    </source>
</evidence>
<feature type="binding site" evidence="7">
    <location>
        <position position="113"/>
    </location>
    <ligand>
        <name>a 1,2-diacyl-sn-glycero-3-phospho-(1'-sn-glycerol)</name>
        <dbReference type="ChEBI" id="CHEBI:64716"/>
    </ligand>
</feature>
<feature type="transmembrane region" description="Helical" evidence="7">
    <location>
        <begin position="27"/>
        <end position="46"/>
    </location>
</feature>
<keyword evidence="4 7" id="KW-0812">Transmembrane</keyword>
<sequence length="242" mass="27001">MVALGVLAAMFWTRLEFRRRKLPDDLLYDLVVASIALGVIGARLMYVALNWQSYRTNLVAIPMIWADGGLSFHGAIAGGILAGLWLSRRYKVSFWQIADAAAPGLALGHAIGRIGCFLNGCCYGLPTTMPWGVRFHNPTLGVDTLPSHPTQLYEAIGLLILFVLLALYSRTISRPSSLAPRPIYEGAVFIWWAIFYSVLRFVVEFWRAGVTAQVVNGLTQAQWLSLVIFAVAFAYHRWRLKK</sequence>
<evidence type="ECO:0000256" key="4">
    <source>
        <dbReference type="ARBA" id="ARBA00022692"/>
    </source>
</evidence>
<keyword evidence="2 7" id="KW-1003">Cell membrane</keyword>
<gene>
    <name evidence="7" type="primary">lgt</name>
    <name evidence="8" type="ORF">M2350_002429</name>
</gene>
<comment type="catalytic activity">
    <reaction evidence="7">
        <text>L-cysteinyl-[prolipoprotein] + a 1,2-diacyl-sn-glycero-3-phospho-(1'-sn-glycerol) = an S-1,2-diacyl-sn-glyceryl-L-cysteinyl-[prolipoprotein] + sn-glycerol 1-phosphate + H(+)</text>
        <dbReference type="Rhea" id="RHEA:56712"/>
        <dbReference type="Rhea" id="RHEA-COMP:14679"/>
        <dbReference type="Rhea" id="RHEA-COMP:14680"/>
        <dbReference type="ChEBI" id="CHEBI:15378"/>
        <dbReference type="ChEBI" id="CHEBI:29950"/>
        <dbReference type="ChEBI" id="CHEBI:57685"/>
        <dbReference type="ChEBI" id="CHEBI:64716"/>
        <dbReference type="ChEBI" id="CHEBI:140658"/>
        <dbReference type="EC" id="2.5.1.145"/>
    </reaction>
</comment>
<evidence type="ECO:0000256" key="5">
    <source>
        <dbReference type="ARBA" id="ARBA00022989"/>
    </source>
</evidence>
<accession>A0ABT2EQ09</accession>
<dbReference type="HAMAP" id="MF_01147">
    <property type="entry name" value="Lgt"/>
    <property type="match status" value="1"/>
</dbReference>
<keyword evidence="5 7" id="KW-1133">Transmembrane helix</keyword>
<dbReference type="EMBL" id="JANUCP010000004">
    <property type="protein sequence ID" value="MCS3920012.1"/>
    <property type="molecule type" value="Genomic_DNA"/>
</dbReference>
<reference evidence="8 9" key="1">
    <citation type="submission" date="2022-08" db="EMBL/GenBank/DDBJ databases">
        <title>Bacterial and archaeal communities from various locations to study Microbial Dark Matter (Phase II).</title>
        <authorList>
            <person name="Stepanauskas R."/>
        </authorList>
    </citation>
    <scope>NUCLEOTIDE SEQUENCE [LARGE SCALE GENOMIC DNA]</scope>
    <source>
        <strain evidence="8 9">PD1</strain>
    </source>
</reference>
<comment type="caution">
    <text evidence="8">The sequence shown here is derived from an EMBL/GenBank/DDBJ whole genome shotgun (WGS) entry which is preliminary data.</text>
</comment>
<feature type="transmembrane region" description="Helical" evidence="7">
    <location>
        <begin position="58"/>
        <end position="86"/>
    </location>
</feature>
<feature type="transmembrane region" description="Helical" evidence="7">
    <location>
        <begin position="183"/>
        <end position="203"/>
    </location>
</feature>
<comment type="subcellular location">
    <subcellularLocation>
        <location evidence="7">Cell membrane</location>
        <topology evidence="7">Multi-pass membrane protein</topology>
    </subcellularLocation>
</comment>
<evidence type="ECO:0000313" key="8">
    <source>
        <dbReference type="EMBL" id="MCS3920012.1"/>
    </source>
</evidence>
<organism evidence="8 9">
    <name type="scientific">Candidatus Fervidibacter sacchari</name>
    <dbReference type="NCBI Taxonomy" id="1448929"/>
    <lineage>
        <taxon>Bacteria</taxon>
        <taxon>Candidatus Fervidibacterota</taxon>
        <taxon>Candidatus Fervidibacter</taxon>
    </lineage>
</organism>
<dbReference type="InterPro" id="IPR001640">
    <property type="entry name" value="Lgt"/>
</dbReference>
<comment type="function">
    <text evidence="7">Catalyzes the transfer of the diacylglyceryl group from phosphatidylglycerol to the sulfhydryl group of the N-terminal cysteine of a prolipoprotein, the first step in the formation of mature lipoproteins.</text>
</comment>
<dbReference type="PANTHER" id="PTHR30589">
    <property type="entry name" value="PROLIPOPROTEIN DIACYLGLYCERYL TRANSFERASE"/>
    <property type="match status" value="1"/>
</dbReference>
<evidence type="ECO:0000256" key="2">
    <source>
        <dbReference type="ARBA" id="ARBA00022475"/>
    </source>
</evidence>
<name>A0ABT2EQ09_9BACT</name>
<proteinExistence type="inferred from homology"/>
<dbReference type="GO" id="GO:0016740">
    <property type="term" value="F:transferase activity"/>
    <property type="evidence" value="ECO:0007669"/>
    <property type="project" value="UniProtKB-KW"/>
</dbReference>
<dbReference type="PANTHER" id="PTHR30589:SF0">
    <property type="entry name" value="PHOSPHATIDYLGLYCEROL--PROLIPOPROTEIN DIACYLGLYCERYL TRANSFERASE"/>
    <property type="match status" value="1"/>
</dbReference>
<keyword evidence="6 7" id="KW-0472">Membrane</keyword>
<evidence type="ECO:0000256" key="3">
    <source>
        <dbReference type="ARBA" id="ARBA00022679"/>
    </source>
</evidence>
<dbReference type="Pfam" id="PF01790">
    <property type="entry name" value="LGT"/>
    <property type="match status" value="1"/>
</dbReference>
<comment type="similarity">
    <text evidence="1 7">Belongs to the Lgt family.</text>
</comment>
<evidence type="ECO:0000256" key="7">
    <source>
        <dbReference type="HAMAP-Rule" id="MF_01147"/>
    </source>
</evidence>
<evidence type="ECO:0000313" key="9">
    <source>
        <dbReference type="Proteomes" id="UP001204798"/>
    </source>
</evidence>
<dbReference type="NCBIfam" id="TIGR00544">
    <property type="entry name" value="lgt"/>
    <property type="match status" value="1"/>
</dbReference>
<evidence type="ECO:0000256" key="1">
    <source>
        <dbReference type="ARBA" id="ARBA00007150"/>
    </source>
</evidence>
<dbReference type="EC" id="2.5.1.145" evidence="7"/>
<keyword evidence="3 7" id="KW-0808">Transferase</keyword>
<dbReference type="Proteomes" id="UP001204798">
    <property type="component" value="Unassembled WGS sequence"/>
</dbReference>
<comment type="pathway">
    <text evidence="7">Protein modification; lipoprotein biosynthesis (diacylglyceryl transfer).</text>
</comment>
<protein>
    <recommendedName>
        <fullName evidence="7">Phosphatidylglycerol--prolipoprotein diacylglyceryl transferase</fullName>
        <ecNumber evidence="7">2.5.1.145</ecNumber>
    </recommendedName>
</protein>
<keyword evidence="9" id="KW-1185">Reference proteome</keyword>
<feature type="transmembrane region" description="Helical" evidence="7">
    <location>
        <begin position="152"/>
        <end position="171"/>
    </location>
</feature>
<feature type="transmembrane region" description="Helical" evidence="7">
    <location>
        <begin position="223"/>
        <end position="240"/>
    </location>
</feature>